<comment type="caution">
    <text evidence="1">The sequence shown here is derived from an EMBL/GenBank/DDBJ whole genome shotgun (WGS) entry which is preliminary data.</text>
</comment>
<protein>
    <submittedName>
        <fullName evidence="1">Uncharacterized protein</fullName>
    </submittedName>
</protein>
<keyword evidence="2" id="KW-1185">Reference proteome</keyword>
<evidence type="ECO:0000313" key="1">
    <source>
        <dbReference type="EMBL" id="KAJ9123308.1"/>
    </source>
</evidence>
<sequence>MAITFVGCISYLYFNNDPYWLFGPPEVRKLLALRGFIGFFGLTGMYQSLQYLSLSDATTLGFLSPTATALLGYMILKEPFTRKEFVAGSVILIARPTAIFGPAVYPSTGLPVSPEGGIGGSRTSWGNIPSHGVGGGRGHPTPAQRMQAVGFALMGEPLVFPRTVIGWCLILLIGVFGLGAQLLVTMGLQREKAGRGSLAMYTQLLFATIIERILFHTQTSFLSVLGTIIILSAALWVAFSKQAKPSDLENPLDGSSALSSGVNTPVIVDGASQVPLSRSIGRMRGLSTSIGHAEHIDGAPPSSRARRSSIAKGENGMLGDSVTTPDGLLPPPGWSSSAGGPMRRNSAKSFRSEHSGHGDGKYTREEERLEHVQSAREGQL</sequence>
<gene>
    <name evidence="1" type="ORF">QFC22_001507</name>
</gene>
<proteinExistence type="predicted"/>
<organism evidence="1 2">
    <name type="scientific">Naganishia vaughanmartiniae</name>
    <dbReference type="NCBI Taxonomy" id="1424756"/>
    <lineage>
        <taxon>Eukaryota</taxon>
        <taxon>Fungi</taxon>
        <taxon>Dikarya</taxon>
        <taxon>Basidiomycota</taxon>
        <taxon>Agaricomycotina</taxon>
        <taxon>Tremellomycetes</taxon>
        <taxon>Filobasidiales</taxon>
        <taxon>Filobasidiaceae</taxon>
        <taxon>Naganishia</taxon>
    </lineage>
</organism>
<name>A0ACC2XH09_9TREE</name>
<dbReference type="EMBL" id="JASBWU010000003">
    <property type="protein sequence ID" value="KAJ9123308.1"/>
    <property type="molecule type" value="Genomic_DNA"/>
</dbReference>
<dbReference type="Proteomes" id="UP001243375">
    <property type="component" value="Unassembled WGS sequence"/>
</dbReference>
<reference evidence="1" key="1">
    <citation type="submission" date="2023-04" db="EMBL/GenBank/DDBJ databases">
        <title>Draft Genome sequencing of Naganishia species isolated from polar environments using Oxford Nanopore Technology.</title>
        <authorList>
            <person name="Leo P."/>
            <person name="Venkateswaran K."/>
        </authorList>
    </citation>
    <scope>NUCLEOTIDE SEQUENCE</scope>
    <source>
        <strain evidence="1">MNA-CCFEE 5425</strain>
    </source>
</reference>
<evidence type="ECO:0000313" key="2">
    <source>
        <dbReference type="Proteomes" id="UP001243375"/>
    </source>
</evidence>
<accession>A0ACC2XH09</accession>